<dbReference type="InterPro" id="IPR008995">
    <property type="entry name" value="Mo/tungstate-bd_C_term_dom"/>
</dbReference>
<evidence type="ECO:0000256" key="1">
    <source>
        <dbReference type="ARBA" id="ARBA00004202"/>
    </source>
</evidence>
<evidence type="ECO:0000256" key="4">
    <source>
        <dbReference type="ARBA" id="ARBA00022741"/>
    </source>
</evidence>
<dbReference type="SUPFAM" id="SSF52540">
    <property type="entry name" value="P-loop containing nucleoside triphosphate hydrolases"/>
    <property type="match status" value="1"/>
</dbReference>
<comment type="caution">
    <text evidence="13">The sequence shown here is derived from an EMBL/GenBank/DDBJ whole genome shotgun (WGS) entry which is preliminary data.</text>
</comment>
<evidence type="ECO:0000259" key="12">
    <source>
        <dbReference type="PROSITE" id="PS50893"/>
    </source>
</evidence>
<dbReference type="Pfam" id="PF00005">
    <property type="entry name" value="ABC_tran"/>
    <property type="match status" value="1"/>
</dbReference>
<comment type="catalytic activity">
    <reaction evidence="10">
        <text>tungstate(in) + ATP + H2O = tungstate(out) + ADP + phosphate + H(+)</text>
        <dbReference type="Rhea" id="RHEA:35027"/>
        <dbReference type="ChEBI" id="CHEBI:15377"/>
        <dbReference type="ChEBI" id="CHEBI:15378"/>
        <dbReference type="ChEBI" id="CHEBI:30616"/>
        <dbReference type="ChEBI" id="CHEBI:43474"/>
        <dbReference type="ChEBI" id="CHEBI:46502"/>
        <dbReference type="ChEBI" id="CHEBI:456216"/>
        <dbReference type="EC" id="7.3.2.6"/>
    </reaction>
</comment>
<evidence type="ECO:0000256" key="10">
    <source>
        <dbReference type="ARBA" id="ARBA00047936"/>
    </source>
</evidence>
<evidence type="ECO:0000313" key="14">
    <source>
        <dbReference type="Proteomes" id="UP001143747"/>
    </source>
</evidence>
<dbReference type="PROSITE" id="PS00211">
    <property type="entry name" value="ABC_TRANSPORTER_1"/>
    <property type="match status" value="1"/>
</dbReference>
<evidence type="ECO:0000256" key="7">
    <source>
        <dbReference type="ARBA" id="ARBA00038781"/>
    </source>
</evidence>
<dbReference type="InterPro" id="IPR003593">
    <property type="entry name" value="AAA+_ATPase"/>
</dbReference>
<dbReference type="GO" id="GO:0016887">
    <property type="term" value="F:ATP hydrolysis activity"/>
    <property type="evidence" value="ECO:0007669"/>
    <property type="project" value="InterPro"/>
</dbReference>
<name>A0A9Q4PWE6_9EURY</name>
<keyword evidence="2" id="KW-0813">Transport</keyword>
<reference evidence="13" key="1">
    <citation type="submission" date="2022-01" db="EMBL/GenBank/DDBJ databases">
        <title>Draft genome of Methanogenium marinum DSM 15558.</title>
        <authorList>
            <person name="Chen S.-C."/>
            <person name="You Y.-T."/>
        </authorList>
    </citation>
    <scope>NUCLEOTIDE SEQUENCE</scope>
    <source>
        <strain evidence="13">DSM 15558</strain>
    </source>
</reference>
<accession>A0A9Q4PWE6</accession>
<dbReference type="AlphaFoldDB" id="A0A9Q4PWE6"/>
<dbReference type="SUPFAM" id="SSF50331">
    <property type="entry name" value="MOP-like"/>
    <property type="match status" value="1"/>
</dbReference>
<dbReference type="InterPro" id="IPR050093">
    <property type="entry name" value="ABC_SmlMolc_Importer"/>
</dbReference>
<proteinExistence type="inferred from homology"/>
<evidence type="ECO:0000256" key="2">
    <source>
        <dbReference type="ARBA" id="ARBA00022448"/>
    </source>
</evidence>
<evidence type="ECO:0000313" key="13">
    <source>
        <dbReference type="EMBL" id="MDE4908559.1"/>
    </source>
</evidence>
<dbReference type="GO" id="GO:1901238">
    <property type="term" value="F:ABC-type tungstate transporter activity"/>
    <property type="evidence" value="ECO:0007669"/>
    <property type="project" value="UniProtKB-EC"/>
</dbReference>
<dbReference type="GO" id="GO:0005524">
    <property type="term" value="F:ATP binding"/>
    <property type="evidence" value="ECO:0007669"/>
    <property type="project" value="UniProtKB-KW"/>
</dbReference>
<dbReference type="Gene3D" id="2.40.50.100">
    <property type="match status" value="1"/>
</dbReference>
<dbReference type="Proteomes" id="UP001143747">
    <property type="component" value="Unassembled WGS sequence"/>
</dbReference>
<comment type="subcellular location">
    <subcellularLocation>
        <location evidence="1">Cell membrane</location>
        <topology evidence="1">Peripheral membrane protein</topology>
    </subcellularLocation>
</comment>
<comment type="similarity">
    <text evidence="6">Belongs to the ABC transporter superfamily. Sulfate/tungstate importer (TC 3.A.1.6) family.</text>
</comment>
<evidence type="ECO:0000256" key="8">
    <source>
        <dbReference type="ARBA" id="ARBA00039025"/>
    </source>
</evidence>
<sequence length="364" mass="39598">MIEFDNVSVTLGVFRLNELSIRIKKGDYYFIIGPSGAGKTIILEAIAGLHHPDSGRVLIDGEDVSGIPPEKRKIALVYQDYSLFPHMSVGENVAFGLKLQKMPKAEIAKRVDAVLSRFGIAHLKDRAPYTMSGGEQQRVALARALVTEPDILLLDEPLSAMDQVNRDKFVADLRAIHKENDLTIVHVTHSREEALSLATRVAVIIDGTLEQEGERDEVFRKPPNRRVGRFVGIENVFDGTVSGTGAGGSVIMVGGCNIRTADVIPDGCRVCVFIRAADVSVRRAGMTADDEYNCFPAKIEKITPRESYYLLGISCGISLYALATEQEIKEKGLVLGQAVSVSFNPSAVHVTADDCLSPSLSPSF</sequence>
<keyword evidence="5 13" id="KW-0067">ATP-binding</keyword>
<dbReference type="SMART" id="SM00382">
    <property type="entry name" value="AAA"/>
    <property type="match status" value="1"/>
</dbReference>
<evidence type="ECO:0000256" key="11">
    <source>
        <dbReference type="ARBA" id="ARBA00057369"/>
    </source>
</evidence>
<keyword evidence="3" id="KW-0500">Molybdenum</keyword>
<comment type="subunit">
    <text evidence="7">The complex is composed of two ATP-binding proteins (WtpC), two transmembrane proteins (WtpB) and a solute-binding protein (WtpA).</text>
</comment>
<dbReference type="InterPro" id="IPR017871">
    <property type="entry name" value="ABC_transporter-like_CS"/>
</dbReference>
<gene>
    <name evidence="13" type="ORF">L0665_08065</name>
</gene>
<feature type="domain" description="ABC transporter" evidence="12">
    <location>
        <begin position="2"/>
        <end position="231"/>
    </location>
</feature>
<dbReference type="Gene3D" id="3.40.50.300">
    <property type="entry name" value="P-loop containing nucleotide triphosphate hydrolases"/>
    <property type="match status" value="1"/>
</dbReference>
<dbReference type="InterPro" id="IPR027417">
    <property type="entry name" value="P-loop_NTPase"/>
</dbReference>
<comment type="function">
    <text evidence="11">Part of the ABC transporter complex WtpABC involved in molybdate/tungstate import. Responsible for energy coupling to the transport system.</text>
</comment>
<dbReference type="PANTHER" id="PTHR42781:SF4">
    <property type="entry name" value="SPERMIDINE_PUTRESCINE IMPORT ATP-BINDING PROTEIN POTA"/>
    <property type="match status" value="1"/>
</dbReference>
<dbReference type="RefSeq" id="WP_274925184.1">
    <property type="nucleotide sequence ID" value="NZ_JAKELO010000002.1"/>
</dbReference>
<protein>
    <recommendedName>
        <fullName evidence="9">Molybdate/tungstate import ATP-binding protein WtpC</fullName>
        <ecNumber evidence="8">7.3.2.6</ecNumber>
    </recommendedName>
</protein>
<evidence type="ECO:0000256" key="5">
    <source>
        <dbReference type="ARBA" id="ARBA00022840"/>
    </source>
</evidence>
<evidence type="ECO:0000256" key="6">
    <source>
        <dbReference type="ARBA" id="ARBA00038307"/>
    </source>
</evidence>
<dbReference type="GO" id="GO:0005886">
    <property type="term" value="C:plasma membrane"/>
    <property type="evidence" value="ECO:0007669"/>
    <property type="project" value="UniProtKB-SubCell"/>
</dbReference>
<keyword evidence="4" id="KW-0547">Nucleotide-binding</keyword>
<evidence type="ECO:0000256" key="9">
    <source>
        <dbReference type="ARBA" id="ARBA00041133"/>
    </source>
</evidence>
<dbReference type="PROSITE" id="PS50893">
    <property type="entry name" value="ABC_TRANSPORTER_2"/>
    <property type="match status" value="1"/>
</dbReference>
<dbReference type="FunFam" id="3.40.50.300:FF:000425">
    <property type="entry name" value="Probable ABC transporter, ATP-binding subunit"/>
    <property type="match status" value="1"/>
</dbReference>
<organism evidence="13 14">
    <name type="scientific">Methanogenium marinum</name>
    <dbReference type="NCBI Taxonomy" id="348610"/>
    <lineage>
        <taxon>Archaea</taxon>
        <taxon>Methanobacteriati</taxon>
        <taxon>Methanobacteriota</taxon>
        <taxon>Stenosarchaea group</taxon>
        <taxon>Methanomicrobia</taxon>
        <taxon>Methanomicrobiales</taxon>
        <taxon>Methanomicrobiaceae</taxon>
        <taxon>Methanogenium</taxon>
    </lineage>
</organism>
<dbReference type="EC" id="7.3.2.6" evidence="8"/>
<dbReference type="EMBL" id="JAKELO010000002">
    <property type="protein sequence ID" value="MDE4908559.1"/>
    <property type="molecule type" value="Genomic_DNA"/>
</dbReference>
<evidence type="ECO:0000256" key="3">
    <source>
        <dbReference type="ARBA" id="ARBA00022505"/>
    </source>
</evidence>
<dbReference type="PANTHER" id="PTHR42781">
    <property type="entry name" value="SPERMIDINE/PUTRESCINE IMPORT ATP-BINDING PROTEIN POTA"/>
    <property type="match status" value="1"/>
</dbReference>
<keyword evidence="14" id="KW-1185">Reference proteome</keyword>
<dbReference type="InterPro" id="IPR003439">
    <property type="entry name" value="ABC_transporter-like_ATP-bd"/>
</dbReference>